<name>A0A7G8BH72_9BACT</name>
<proteinExistence type="predicted"/>
<dbReference type="Pfam" id="PF00892">
    <property type="entry name" value="EamA"/>
    <property type="match status" value="2"/>
</dbReference>
<feature type="transmembrane region" description="Helical" evidence="1">
    <location>
        <begin position="243"/>
        <end position="262"/>
    </location>
</feature>
<feature type="transmembrane region" description="Helical" evidence="1">
    <location>
        <begin position="210"/>
        <end position="231"/>
    </location>
</feature>
<keyword evidence="1" id="KW-0472">Membrane</keyword>
<reference evidence="3 4" key="1">
    <citation type="submission" date="2020-08" db="EMBL/GenBank/DDBJ databases">
        <title>Edaphobacter telluris sp. nov. and Acidobacterium dinghuensis sp. nov., two acidobacteria isolated from forest soil.</title>
        <authorList>
            <person name="Fu J."/>
            <person name="Qiu L."/>
        </authorList>
    </citation>
    <scope>NUCLEOTIDE SEQUENCE [LARGE SCALE GENOMIC DNA]</scope>
    <source>
        <strain evidence="3">4Y35</strain>
    </source>
</reference>
<keyword evidence="4" id="KW-1185">Reference proteome</keyword>
<organism evidence="3 4">
    <name type="scientific">Alloacidobacterium dinghuense</name>
    <dbReference type="NCBI Taxonomy" id="2763107"/>
    <lineage>
        <taxon>Bacteria</taxon>
        <taxon>Pseudomonadati</taxon>
        <taxon>Acidobacteriota</taxon>
        <taxon>Terriglobia</taxon>
        <taxon>Terriglobales</taxon>
        <taxon>Acidobacteriaceae</taxon>
        <taxon>Alloacidobacterium</taxon>
    </lineage>
</organism>
<feature type="transmembrane region" description="Helical" evidence="1">
    <location>
        <begin position="68"/>
        <end position="88"/>
    </location>
</feature>
<dbReference type="AlphaFoldDB" id="A0A7G8BH72"/>
<feature type="transmembrane region" description="Helical" evidence="1">
    <location>
        <begin position="150"/>
        <end position="169"/>
    </location>
</feature>
<keyword evidence="1" id="KW-1133">Transmembrane helix</keyword>
<sequence length="286" mass="29112">MMTGGGEASALALLAAVVWGTSDFCGGIVTRRTTPAIVLMIAHGLGLLALLAALAIHPSGLPTRHTVVFGLIAGLAGGVGLLALYRGLSLGSMGLVAALSGVLAAAVPVLVSFFTEARPSLLKLAGFAVAGVAIWLIAYAPGTEAHPHGLGLGVLAGVCFGLLLLFLHIAGRDSALWALTFSRVGSVGCALALGIWTFLRRRPKVSGVRWAAIIPLAATAGLLDTSGNLLYTVSSLMGRLDVAAVLSSLYPAGTILLAVWLLRERATRSQSFGMALAIVAVVMISA</sequence>
<keyword evidence="1" id="KW-0812">Transmembrane</keyword>
<evidence type="ECO:0000313" key="4">
    <source>
        <dbReference type="Proteomes" id="UP000515312"/>
    </source>
</evidence>
<feature type="domain" description="EamA" evidence="2">
    <location>
        <begin position="149"/>
        <end position="285"/>
    </location>
</feature>
<dbReference type="InterPro" id="IPR037185">
    <property type="entry name" value="EmrE-like"/>
</dbReference>
<feature type="transmembrane region" description="Helical" evidence="1">
    <location>
        <begin position="37"/>
        <end position="56"/>
    </location>
</feature>
<protein>
    <submittedName>
        <fullName evidence="3">DMT family transporter</fullName>
    </submittedName>
</protein>
<dbReference type="InterPro" id="IPR000620">
    <property type="entry name" value="EamA_dom"/>
</dbReference>
<dbReference type="SUPFAM" id="SSF103481">
    <property type="entry name" value="Multidrug resistance efflux transporter EmrE"/>
    <property type="match status" value="2"/>
</dbReference>
<dbReference type="GO" id="GO:0016020">
    <property type="term" value="C:membrane"/>
    <property type="evidence" value="ECO:0007669"/>
    <property type="project" value="InterPro"/>
</dbReference>
<evidence type="ECO:0000313" key="3">
    <source>
        <dbReference type="EMBL" id="QNI31892.1"/>
    </source>
</evidence>
<dbReference type="Proteomes" id="UP000515312">
    <property type="component" value="Chromosome"/>
</dbReference>
<feature type="transmembrane region" description="Helical" evidence="1">
    <location>
        <begin position="94"/>
        <end position="114"/>
    </location>
</feature>
<accession>A0A7G8BH72</accession>
<dbReference type="RefSeq" id="WP_186742850.1">
    <property type="nucleotide sequence ID" value="NZ_CP060394.1"/>
</dbReference>
<evidence type="ECO:0000256" key="1">
    <source>
        <dbReference type="SAM" id="Phobius"/>
    </source>
</evidence>
<dbReference type="EMBL" id="CP060394">
    <property type="protein sequence ID" value="QNI31892.1"/>
    <property type="molecule type" value="Genomic_DNA"/>
</dbReference>
<feature type="transmembrane region" description="Helical" evidence="1">
    <location>
        <begin position="121"/>
        <end position="138"/>
    </location>
</feature>
<gene>
    <name evidence="3" type="ORF">H7849_23145</name>
</gene>
<dbReference type="KEGG" id="adin:H7849_23145"/>
<feature type="domain" description="EamA" evidence="2">
    <location>
        <begin position="10"/>
        <end position="138"/>
    </location>
</feature>
<feature type="transmembrane region" description="Helical" evidence="1">
    <location>
        <begin position="176"/>
        <end position="198"/>
    </location>
</feature>
<evidence type="ECO:0000259" key="2">
    <source>
        <dbReference type="Pfam" id="PF00892"/>
    </source>
</evidence>